<sequence length="304" mass="32257">MDRQISTVIDAQKCIGCGRCVVTCPAQAFTLAAGKSVVSGQRCILCGHCLAVCPTGAVGVPAMGPGAGAVSMRGFALDRSSLAPGDFDAAHLARLMGSRRSCRDFAPQPVDRRLLEDLAAFGRLAPSASNYQPWAFTLLATRPAVERLVDEVATAFAAVNRLAQNPAARAVMALLGRRQLADYRRDYLESMILRVGLWRGRRVDRFFYGAPAAMIISAADEGGMPAADCLLAGQNVMLAAHALGLGSCFIGFAVSALARRPRAKAVLGLPAAETAHVVLALGYCRERFISQAGRLSRPVRWVEG</sequence>
<dbReference type="KEGG" id="dbr:Deba_3227"/>
<dbReference type="Proteomes" id="UP000009047">
    <property type="component" value="Chromosome"/>
</dbReference>
<keyword evidence="10" id="KW-1185">Reference proteome</keyword>
<dbReference type="PROSITE" id="PS51379">
    <property type="entry name" value="4FE4S_FER_2"/>
    <property type="match status" value="2"/>
</dbReference>
<evidence type="ECO:0000256" key="2">
    <source>
        <dbReference type="ARBA" id="ARBA00022643"/>
    </source>
</evidence>
<dbReference type="InterPro" id="IPR050627">
    <property type="entry name" value="Nitroreductase/BluB"/>
</dbReference>
<dbReference type="SUPFAM" id="SSF55469">
    <property type="entry name" value="FMN-dependent nitroreductase-like"/>
    <property type="match status" value="1"/>
</dbReference>
<keyword evidence="1" id="KW-0285">Flavoprotein</keyword>
<keyword evidence="3" id="KW-0479">Metal-binding</keyword>
<dbReference type="GO" id="GO:0051536">
    <property type="term" value="F:iron-sulfur cluster binding"/>
    <property type="evidence" value="ECO:0007669"/>
    <property type="project" value="UniProtKB-KW"/>
</dbReference>
<evidence type="ECO:0000313" key="10">
    <source>
        <dbReference type="Proteomes" id="UP000009047"/>
    </source>
</evidence>
<evidence type="ECO:0000259" key="8">
    <source>
        <dbReference type="PROSITE" id="PS51379"/>
    </source>
</evidence>
<dbReference type="Gene3D" id="3.30.70.20">
    <property type="match status" value="1"/>
</dbReference>
<evidence type="ECO:0000256" key="3">
    <source>
        <dbReference type="ARBA" id="ARBA00022723"/>
    </source>
</evidence>
<dbReference type="HOGENOM" id="CLU_070764_2_1_7"/>
<name>E1QLZ5_DESB2</name>
<dbReference type="Pfam" id="PF13237">
    <property type="entry name" value="Fer4_10"/>
    <property type="match status" value="1"/>
</dbReference>
<dbReference type="AlphaFoldDB" id="E1QLZ5"/>
<dbReference type="InterPro" id="IPR017900">
    <property type="entry name" value="4Fe4S_Fe_S_CS"/>
</dbReference>
<dbReference type="OrthoDB" id="368873at2"/>
<dbReference type="PROSITE" id="PS00198">
    <property type="entry name" value="4FE4S_FER_1"/>
    <property type="match status" value="2"/>
</dbReference>
<dbReference type="STRING" id="644282.Deba_3227"/>
<keyword evidence="7" id="KW-1133">Transmembrane helix</keyword>
<feature type="domain" description="4Fe-4S ferredoxin-type" evidence="8">
    <location>
        <begin position="5"/>
        <end position="34"/>
    </location>
</feature>
<keyword evidence="6" id="KW-0411">Iron-sulfur</keyword>
<dbReference type="eggNOG" id="COG1145">
    <property type="taxonomic scope" value="Bacteria"/>
</dbReference>
<dbReference type="PANTHER" id="PTHR23026:SF90">
    <property type="entry name" value="IODOTYROSINE DEIODINASE 1"/>
    <property type="match status" value="1"/>
</dbReference>
<dbReference type="InterPro" id="IPR017896">
    <property type="entry name" value="4Fe4S_Fe-S-bd"/>
</dbReference>
<evidence type="ECO:0000313" key="9">
    <source>
        <dbReference type="EMBL" id="ADK86580.1"/>
    </source>
</evidence>
<reference evidence="9 10" key="1">
    <citation type="journal article" date="2010" name="Stand. Genomic Sci.">
        <title>Complete genome sequence of Desulfarculus baarsii type strain (2st14).</title>
        <authorList>
            <person name="Sun H."/>
            <person name="Spring S."/>
            <person name="Lapidus A."/>
            <person name="Davenport K."/>
            <person name="Del Rio T.G."/>
            <person name="Tice H."/>
            <person name="Nolan M."/>
            <person name="Copeland A."/>
            <person name="Cheng J.F."/>
            <person name="Lucas S."/>
            <person name="Tapia R."/>
            <person name="Goodwin L."/>
            <person name="Pitluck S."/>
            <person name="Ivanova N."/>
            <person name="Pagani I."/>
            <person name="Mavromatis K."/>
            <person name="Ovchinnikova G."/>
            <person name="Pati A."/>
            <person name="Chen A."/>
            <person name="Palaniappan K."/>
            <person name="Hauser L."/>
            <person name="Chang Y.J."/>
            <person name="Jeffries C.D."/>
            <person name="Detter J.C."/>
            <person name="Han C."/>
            <person name="Rohde M."/>
            <person name="Brambilla E."/>
            <person name="Goker M."/>
            <person name="Woyke T."/>
            <person name="Bristow J."/>
            <person name="Eisen J.A."/>
            <person name="Markowitz V."/>
            <person name="Hugenholtz P."/>
            <person name="Kyrpides N.C."/>
            <person name="Klenk H.P."/>
            <person name="Land M."/>
        </authorList>
    </citation>
    <scope>NUCLEOTIDE SEQUENCE [LARGE SCALE GENOMIC DNA]</scope>
    <source>
        <strain evidence="10">ATCC 33931 / DSM 2075 / LMG 7858 / VKM B-1802 / 2st14</strain>
    </source>
</reference>
<keyword evidence="5" id="KW-0408">Iron</keyword>
<dbReference type="InterPro" id="IPR029479">
    <property type="entry name" value="Nitroreductase"/>
</dbReference>
<feature type="domain" description="4Fe-4S ferredoxin-type" evidence="8">
    <location>
        <begin position="35"/>
        <end position="63"/>
    </location>
</feature>
<dbReference type="Gene3D" id="3.40.109.10">
    <property type="entry name" value="NADH Oxidase"/>
    <property type="match status" value="1"/>
</dbReference>
<dbReference type="EMBL" id="CP002085">
    <property type="protein sequence ID" value="ADK86580.1"/>
    <property type="molecule type" value="Genomic_DNA"/>
</dbReference>
<keyword evidence="2" id="KW-0288">FMN</keyword>
<gene>
    <name evidence="9" type="ordered locus">Deba_3227</name>
</gene>
<proteinExistence type="predicted"/>
<evidence type="ECO:0000256" key="5">
    <source>
        <dbReference type="ARBA" id="ARBA00023004"/>
    </source>
</evidence>
<organism evidence="9 10">
    <name type="scientific">Desulfarculus baarsii (strain ATCC 33931 / DSM 2075 / LMG 7858 / VKM B-1802 / 2st14)</name>
    <dbReference type="NCBI Taxonomy" id="644282"/>
    <lineage>
        <taxon>Bacteria</taxon>
        <taxon>Pseudomonadati</taxon>
        <taxon>Thermodesulfobacteriota</taxon>
        <taxon>Desulfarculia</taxon>
        <taxon>Desulfarculales</taxon>
        <taxon>Desulfarculaceae</taxon>
        <taxon>Desulfarculus</taxon>
    </lineage>
</organism>
<keyword evidence="7" id="KW-0812">Transmembrane</keyword>
<dbReference type="eggNOG" id="COG0778">
    <property type="taxonomic scope" value="Bacteria"/>
</dbReference>
<dbReference type="Pfam" id="PF00881">
    <property type="entry name" value="Nitroreductase"/>
    <property type="match status" value="1"/>
</dbReference>
<evidence type="ECO:0000256" key="7">
    <source>
        <dbReference type="SAM" id="Phobius"/>
    </source>
</evidence>
<protein>
    <submittedName>
        <fullName evidence="9">Nitroreductase</fullName>
    </submittedName>
</protein>
<evidence type="ECO:0000256" key="1">
    <source>
        <dbReference type="ARBA" id="ARBA00022630"/>
    </source>
</evidence>
<dbReference type="GO" id="GO:0016491">
    <property type="term" value="F:oxidoreductase activity"/>
    <property type="evidence" value="ECO:0007669"/>
    <property type="project" value="UniProtKB-KW"/>
</dbReference>
<accession>E1QLZ5</accession>
<evidence type="ECO:0000256" key="6">
    <source>
        <dbReference type="ARBA" id="ARBA00023014"/>
    </source>
</evidence>
<keyword evidence="4" id="KW-0560">Oxidoreductase</keyword>
<dbReference type="SUPFAM" id="SSF54862">
    <property type="entry name" value="4Fe-4S ferredoxins"/>
    <property type="match status" value="1"/>
</dbReference>
<dbReference type="PANTHER" id="PTHR23026">
    <property type="entry name" value="NADPH NITROREDUCTASE"/>
    <property type="match status" value="1"/>
</dbReference>
<keyword evidence="7" id="KW-0472">Membrane</keyword>
<dbReference type="InterPro" id="IPR000415">
    <property type="entry name" value="Nitroreductase-like"/>
</dbReference>
<dbReference type="GO" id="GO:0046872">
    <property type="term" value="F:metal ion binding"/>
    <property type="evidence" value="ECO:0007669"/>
    <property type="project" value="UniProtKB-KW"/>
</dbReference>
<feature type="transmembrane region" description="Helical" evidence="7">
    <location>
        <begin position="238"/>
        <end position="258"/>
    </location>
</feature>
<dbReference type="RefSeq" id="WP_013260016.1">
    <property type="nucleotide sequence ID" value="NC_014365.1"/>
</dbReference>
<evidence type="ECO:0000256" key="4">
    <source>
        <dbReference type="ARBA" id="ARBA00023002"/>
    </source>
</evidence>